<dbReference type="Gene3D" id="3.90.180.10">
    <property type="entry name" value="Medium-chain alcohol dehydrogenases, catalytic domain"/>
    <property type="match status" value="1"/>
</dbReference>
<dbReference type="Gene3D" id="3.40.50.720">
    <property type="entry name" value="NAD(P)-binding Rossmann-like Domain"/>
    <property type="match status" value="1"/>
</dbReference>
<proteinExistence type="predicted"/>
<gene>
    <name evidence="1" type="ORF">FSB_LOCUS12942</name>
</gene>
<evidence type="ECO:0000313" key="1">
    <source>
        <dbReference type="EMBL" id="SPC85060.1"/>
    </source>
</evidence>
<dbReference type="GO" id="GO:0032440">
    <property type="term" value="F:2-alkenal reductase [NAD(P)H] activity"/>
    <property type="evidence" value="ECO:0007669"/>
    <property type="project" value="TreeGrafter"/>
</dbReference>
<accession>A0A2N9FDF6</accession>
<reference evidence="1" key="1">
    <citation type="submission" date="2018-02" db="EMBL/GenBank/DDBJ databases">
        <authorList>
            <person name="Cohen D.B."/>
            <person name="Kent A.D."/>
        </authorList>
    </citation>
    <scope>NUCLEOTIDE SEQUENCE</scope>
</reference>
<organism evidence="1">
    <name type="scientific">Fagus sylvatica</name>
    <name type="common">Beechnut</name>
    <dbReference type="NCBI Taxonomy" id="28930"/>
    <lineage>
        <taxon>Eukaryota</taxon>
        <taxon>Viridiplantae</taxon>
        <taxon>Streptophyta</taxon>
        <taxon>Embryophyta</taxon>
        <taxon>Tracheophyta</taxon>
        <taxon>Spermatophyta</taxon>
        <taxon>Magnoliopsida</taxon>
        <taxon>eudicotyledons</taxon>
        <taxon>Gunneridae</taxon>
        <taxon>Pentapetalae</taxon>
        <taxon>rosids</taxon>
        <taxon>fabids</taxon>
        <taxon>Fagales</taxon>
        <taxon>Fagaceae</taxon>
        <taxon>Fagus</taxon>
    </lineage>
</organism>
<sequence>MQCSLMRLHGRIAVAGMISQYNLDQHEGIRNSLSVVYKRIHIEGFTVYDYYHLFPKFLDLVLTYIREGKIAYVEDIAEGLENGLAALVGMFSGHNVGKQEVVVDRE</sequence>
<protein>
    <recommendedName>
        <fullName evidence="2">Alcohol dehydrogenase-like C-terminal domain-containing protein</fullName>
    </recommendedName>
</protein>
<dbReference type="InterPro" id="IPR045010">
    <property type="entry name" value="MDR_fam"/>
</dbReference>
<evidence type="ECO:0008006" key="2">
    <source>
        <dbReference type="Google" id="ProtNLM"/>
    </source>
</evidence>
<dbReference type="PANTHER" id="PTHR43205">
    <property type="entry name" value="PROSTAGLANDIN REDUCTASE"/>
    <property type="match status" value="1"/>
</dbReference>
<dbReference type="EMBL" id="OIVN01000754">
    <property type="protein sequence ID" value="SPC85060.1"/>
    <property type="molecule type" value="Genomic_DNA"/>
</dbReference>
<dbReference type="AlphaFoldDB" id="A0A2N9FDF6"/>
<dbReference type="PANTHER" id="PTHR43205:SF32">
    <property type="entry name" value="2-ALKENAL REDUCTASE (NADP(+)-DEPENDENT)-LIKE"/>
    <property type="match status" value="1"/>
</dbReference>
<name>A0A2N9FDF6_FAGSY</name>
<dbReference type="InterPro" id="IPR036291">
    <property type="entry name" value="NAD(P)-bd_dom_sf"/>
</dbReference>
<dbReference type="SUPFAM" id="SSF51735">
    <property type="entry name" value="NAD(P)-binding Rossmann-fold domains"/>
    <property type="match status" value="1"/>
</dbReference>